<dbReference type="InterPro" id="IPR019906">
    <property type="entry name" value="Ribosomal_uL6_bac-type"/>
</dbReference>
<feature type="domain" description="Large ribosomal subunit protein uL6 alpha-beta" evidence="9">
    <location>
        <begin position="90"/>
        <end position="164"/>
    </location>
</feature>
<comment type="function">
    <text evidence="6 8">This protein binds to the 23S rRNA, and is important in its secondary structure. It is located near the subunit interface in the base of the L7/L12 stalk, and near the tRNA binding site of the peptidyltransferase center.</text>
</comment>
<dbReference type="PANTHER" id="PTHR11655">
    <property type="entry name" value="60S/50S RIBOSOMAL PROTEIN L6/L9"/>
    <property type="match status" value="1"/>
</dbReference>
<dbReference type="PIRSF" id="PIRSF002162">
    <property type="entry name" value="Ribosomal_L6"/>
    <property type="match status" value="1"/>
</dbReference>
<dbReference type="PRINTS" id="PR00059">
    <property type="entry name" value="RIBOSOMALL6"/>
</dbReference>
<dbReference type="NCBIfam" id="TIGR03654">
    <property type="entry name" value="L6_bact"/>
    <property type="match status" value="1"/>
</dbReference>
<dbReference type="PANTHER" id="PTHR11655:SF14">
    <property type="entry name" value="LARGE RIBOSOMAL SUBUNIT PROTEIN UL6M"/>
    <property type="match status" value="1"/>
</dbReference>
<name>A0A0H4T8S2_9BACT</name>
<dbReference type="SUPFAM" id="SSF56053">
    <property type="entry name" value="Ribosomal protein L6"/>
    <property type="match status" value="2"/>
</dbReference>
<dbReference type="FunFam" id="3.90.930.12:FF:000001">
    <property type="entry name" value="50S ribosomal protein L6"/>
    <property type="match status" value="1"/>
</dbReference>
<comment type="similarity">
    <text evidence="1 6 7">Belongs to the universal ribosomal protein uL6 family.</text>
</comment>
<dbReference type="EMBL" id="KT007033">
    <property type="protein sequence ID" value="AKQ04256.1"/>
    <property type="molecule type" value="Genomic_DNA"/>
</dbReference>
<dbReference type="InterPro" id="IPR020040">
    <property type="entry name" value="Ribosomal_uL6_a/b-dom"/>
</dbReference>
<dbReference type="GO" id="GO:0002181">
    <property type="term" value="P:cytoplasmic translation"/>
    <property type="evidence" value="ECO:0007669"/>
    <property type="project" value="TreeGrafter"/>
</dbReference>
<dbReference type="InterPro" id="IPR000702">
    <property type="entry name" value="Ribosomal_uL6-like"/>
</dbReference>
<dbReference type="GO" id="GO:0022625">
    <property type="term" value="C:cytosolic large ribosomal subunit"/>
    <property type="evidence" value="ECO:0007669"/>
    <property type="project" value="UniProtKB-UniRule"/>
</dbReference>
<evidence type="ECO:0000256" key="7">
    <source>
        <dbReference type="RuleBase" id="RU003869"/>
    </source>
</evidence>
<comment type="subunit">
    <text evidence="6">Part of the 50S ribosomal subunit.</text>
</comment>
<evidence type="ECO:0000256" key="5">
    <source>
        <dbReference type="ARBA" id="ARBA00023274"/>
    </source>
</evidence>
<dbReference type="GO" id="GO:0019843">
    <property type="term" value="F:rRNA binding"/>
    <property type="evidence" value="ECO:0007669"/>
    <property type="project" value="UniProtKB-UniRule"/>
</dbReference>
<dbReference type="InterPro" id="IPR036789">
    <property type="entry name" value="Ribosomal_uL6-like_a/b-dom_sf"/>
</dbReference>
<sequence>MSRIGKTPVNVPKEVTISVSSSNIAVKGPKGSMNWKIPAEIRCEVKDNTIYCTRQSNEPRVRALHGLTRARIYNMVTGVTAGFEKLLDIIGVGYKADISGKDIVLNLGYSHPIKFKVPEGISIKVEKGTRIIVSGVDKALVGEIAAKIRELREPDSYKGKGIRYFDEKITLKPGKAATAAGAGTGGGK</sequence>
<dbReference type="FunFam" id="3.90.930.12:FF:000002">
    <property type="entry name" value="50S ribosomal protein L6"/>
    <property type="match status" value="1"/>
</dbReference>
<evidence type="ECO:0000256" key="8">
    <source>
        <dbReference type="RuleBase" id="RU003870"/>
    </source>
</evidence>
<dbReference type="InterPro" id="IPR002358">
    <property type="entry name" value="Ribosomal_uL6_CS"/>
</dbReference>
<dbReference type="Pfam" id="PF00347">
    <property type="entry name" value="Ribosomal_L6"/>
    <property type="match status" value="2"/>
</dbReference>
<proteinExistence type="inferred from homology"/>
<dbReference type="GO" id="GO:0003735">
    <property type="term" value="F:structural constituent of ribosome"/>
    <property type="evidence" value="ECO:0007669"/>
    <property type="project" value="UniProtKB-UniRule"/>
</dbReference>
<keyword evidence="5 6" id="KW-0687">Ribonucleoprotein</keyword>
<evidence type="ECO:0000256" key="6">
    <source>
        <dbReference type="HAMAP-Rule" id="MF_01365"/>
    </source>
</evidence>
<protein>
    <recommendedName>
        <fullName evidence="6">Large ribosomal subunit protein uL6</fullName>
    </recommendedName>
</protein>
<dbReference type="HAMAP" id="MF_01365_B">
    <property type="entry name" value="Ribosomal_uL6_B"/>
    <property type="match status" value="1"/>
</dbReference>
<reference evidence="10" key="1">
    <citation type="journal article" date="2015" name="ISME J.">
        <title>Aquifer environment selects for microbial species cohorts in sediment and groundwater.</title>
        <authorList>
            <person name="Hug L.A."/>
            <person name="Thomas B.C."/>
            <person name="Brown C.T."/>
            <person name="Frischkorn K.R."/>
            <person name="Williams K.H."/>
            <person name="Tringe S.G."/>
            <person name="Banfield J.F."/>
        </authorList>
    </citation>
    <scope>NUCLEOTIDE SEQUENCE</scope>
</reference>
<keyword evidence="3 6" id="KW-0694">RNA-binding</keyword>
<dbReference type="PROSITE" id="PS00525">
    <property type="entry name" value="RIBOSOMAL_L6_1"/>
    <property type="match status" value="1"/>
</dbReference>
<evidence type="ECO:0000313" key="10">
    <source>
        <dbReference type="EMBL" id="AKQ04256.1"/>
    </source>
</evidence>
<evidence type="ECO:0000259" key="9">
    <source>
        <dbReference type="Pfam" id="PF00347"/>
    </source>
</evidence>
<evidence type="ECO:0000256" key="1">
    <source>
        <dbReference type="ARBA" id="ARBA00009356"/>
    </source>
</evidence>
<gene>
    <name evidence="6" type="primary">rplF</name>
</gene>
<feature type="domain" description="Large ribosomal subunit protein uL6 alpha-beta" evidence="9">
    <location>
        <begin position="11"/>
        <end position="82"/>
    </location>
</feature>
<organism evidence="10">
    <name type="scientific">uncultured bacterium Rifle_16ft_4_minimus_4564</name>
    <dbReference type="NCBI Taxonomy" id="1665161"/>
    <lineage>
        <taxon>Bacteria</taxon>
        <taxon>environmental samples</taxon>
    </lineage>
</organism>
<evidence type="ECO:0000256" key="4">
    <source>
        <dbReference type="ARBA" id="ARBA00022980"/>
    </source>
</evidence>
<evidence type="ECO:0000256" key="2">
    <source>
        <dbReference type="ARBA" id="ARBA00022730"/>
    </source>
</evidence>
<keyword evidence="2 6" id="KW-0699">rRNA-binding</keyword>
<dbReference type="Gene3D" id="3.90.930.12">
    <property type="entry name" value="Ribosomal protein L6, alpha-beta domain"/>
    <property type="match status" value="2"/>
</dbReference>
<evidence type="ECO:0000256" key="3">
    <source>
        <dbReference type="ARBA" id="ARBA00022884"/>
    </source>
</evidence>
<accession>A0A0H4T8S2</accession>
<keyword evidence="4 6" id="KW-0689">Ribosomal protein</keyword>
<dbReference type="AlphaFoldDB" id="A0A0H4T8S2"/>